<dbReference type="InterPro" id="IPR005548">
    <property type="entry name" value="Cell_div_FtsQ/DivIB_C"/>
</dbReference>
<keyword evidence="5 9" id="KW-0812">Transmembrane</keyword>
<evidence type="ECO:0000256" key="1">
    <source>
        <dbReference type="ARBA" id="ARBA00004370"/>
    </source>
</evidence>
<comment type="subcellular location">
    <subcellularLocation>
        <location evidence="9">Cell inner membrane</location>
        <topology evidence="9">Single-pass type II membrane protein</topology>
    </subcellularLocation>
    <subcellularLocation>
        <location evidence="1">Membrane</location>
    </subcellularLocation>
    <text evidence="9">Localizes to the division septum.</text>
</comment>
<dbReference type="Proteomes" id="UP001165678">
    <property type="component" value="Unassembled WGS sequence"/>
</dbReference>
<evidence type="ECO:0000256" key="7">
    <source>
        <dbReference type="ARBA" id="ARBA00023136"/>
    </source>
</evidence>
<dbReference type="Gene3D" id="3.10.20.310">
    <property type="entry name" value="membrane protein fhac"/>
    <property type="match status" value="1"/>
</dbReference>
<dbReference type="EMBL" id="JAPIVE010000001">
    <property type="protein sequence ID" value="MCX2523746.1"/>
    <property type="molecule type" value="Genomic_DNA"/>
</dbReference>
<evidence type="ECO:0000313" key="11">
    <source>
        <dbReference type="EMBL" id="MCX2523746.1"/>
    </source>
</evidence>
<dbReference type="Gene3D" id="3.40.50.11690">
    <property type="entry name" value="Cell division protein FtsQ/DivIB"/>
    <property type="match status" value="1"/>
</dbReference>
<dbReference type="GO" id="GO:0005886">
    <property type="term" value="C:plasma membrane"/>
    <property type="evidence" value="ECO:0007669"/>
    <property type="project" value="UniProtKB-SubCell"/>
</dbReference>
<comment type="subunit">
    <text evidence="9">Part of a complex composed of FtsB, FtsL and FtsQ.</text>
</comment>
<dbReference type="HAMAP" id="MF_00911">
    <property type="entry name" value="FtsQ_subfam"/>
    <property type="match status" value="1"/>
</dbReference>
<comment type="similarity">
    <text evidence="9">Belongs to the FtsQ/DivIB family. FtsQ subfamily.</text>
</comment>
<evidence type="ECO:0000256" key="4">
    <source>
        <dbReference type="ARBA" id="ARBA00022618"/>
    </source>
</evidence>
<evidence type="ECO:0000256" key="8">
    <source>
        <dbReference type="ARBA" id="ARBA00023306"/>
    </source>
</evidence>
<dbReference type="PANTHER" id="PTHR35851">
    <property type="entry name" value="CELL DIVISION PROTEIN FTSQ"/>
    <property type="match status" value="1"/>
</dbReference>
<gene>
    <name evidence="9" type="primary">ftsQ</name>
    <name evidence="11" type="ORF">OQ287_05795</name>
</gene>
<evidence type="ECO:0000259" key="10">
    <source>
        <dbReference type="PROSITE" id="PS51779"/>
    </source>
</evidence>
<dbReference type="AlphaFoldDB" id="A0AA42CU68"/>
<keyword evidence="6 9" id="KW-1133">Transmembrane helix</keyword>
<evidence type="ECO:0000256" key="6">
    <source>
        <dbReference type="ARBA" id="ARBA00022989"/>
    </source>
</evidence>
<accession>A0AA42CU68</accession>
<evidence type="ECO:0000313" key="12">
    <source>
        <dbReference type="Proteomes" id="UP001165678"/>
    </source>
</evidence>
<dbReference type="PROSITE" id="PS51779">
    <property type="entry name" value="POTRA"/>
    <property type="match status" value="1"/>
</dbReference>
<dbReference type="GO" id="GO:0032153">
    <property type="term" value="C:cell division site"/>
    <property type="evidence" value="ECO:0007669"/>
    <property type="project" value="UniProtKB-UniRule"/>
</dbReference>
<comment type="caution">
    <text evidence="11">The sequence shown here is derived from an EMBL/GenBank/DDBJ whole genome shotgun (WGS) entry which is preliminary data.</text>
</comment>
<comment type="function">
    <text evidence="9">Essential cell division protein. May link together the upstream cell division proteins, which are predominantly cytoplasmic, with the downstream cell division proteins, which are predominantly periplasmic. May control correct divisome assembly.</text>
</comment>
<protein>
    <recommendedName>
        <fullName evidence="9">Cell division protein FtsQ</fullName>
    </recommendedName>
</protein>
<evidence type="ECO:0000256" key="9">
    <source>
        <dbReference type="HAMAP-Rule" id="MF_00911"/>
    </source>
</evidence>
<dbReference type="RefSeq" id="WP_250937594.1">
    <property type="nucleotide sequence ID" value="NZ_JAMLJK010000001.1"/>
</dbReference>
<evidence type="ECO:0000256" key="2">
    <source>
        <dbReference type="ARBA" id="ARBA00022475"/>
    </source>
</evidence>
<organism evidence="11 12">
    <name type="scientific">Larsenimonas rhizosphaerae</name>
    <dbReference type="NCBI Taxonomy" id="2944682"/>
    <lineage>
        <taxon>Bacteria</taxon>
        <taxon>Pseudomonadati</taxon>
        <taxon>Pseudomonadota</taxon>
        <taxon>Gammaproteobacteria</taxon>
        <taxon>Oceanospirillales</taxon>
        <taxon>Halomonadaceae</taxon>
        <taxon>Larsenimonas</taxon>
    </lineage>
</organism>
<keyword evidence="4 9" id="KW-0132">Cell division</keyword>
<dbReference type="InterPro" id="IPR013685">
    <property type="entry name" value="POTRA_FtsQ_type"/>
</dbReference>
<dbReference type="GO" id="GO:0043093">
    <property type="term" value="P:FtsZ-dependent cytokinesis"/>
    <property type="evidence" value="ECO:0007669"/>
    <property type="project" value="UniProtKB-UniRule"/>
</dbReference>
<dbReference type="GO" id="GO:0090529">
    <property type="term" value="P:cell septum assembly"/>
    <property type="evidence" value="ECO:0007669"/>
    <property type="project" value="InterPro"/>
</dbReference>
<feature type="domain" description="POTRA" evidence="10">
    <location>
        <begin position="32"/>
        <end position="102"/>
    </location>
</feature>
<evidence type="ECO:0000256" key="5">
    <source>
        <dbReference type="ARBA" id="ARBA00022692"/>
    </source>
</evidence>
<proteinExistence type="inferred from homology"/>
<dbReference type="Pfam" id="PF08478">
    <property type="entry name" value="POTRA_1"/>
    <property type="match status" value="1"/>
</dbReference>
<keyword evidence="2 9" id="KW-1003">Cell membrane</keyword>
<reference evidence="11" key="1">
    <citation type="submission" date="2022-11" db="EMBL/GenBank/DDBJ databases">
        <title>Larsenimonas rhizosphaerae sp. nov., isolated from a tidal mudflat.</title>
        <authorList>
            <person name="Lee S.D."/>
            <person name="Kim I.S."/>
        </authorList>
    </citation>
    <scope>NUCLEOTIDE SEQUENCE</scope>
    <source>
        <strain evidence="11">GH2-1</strain>
    </source>
</reference>
<dbReference type="InterPro" id="IPR034746">
    <property type="entry name" value="POTRA"/>
</dbReference>
<sequence>MASVVSNRLLGLVLIVALLGAGGRTLWLWLDKPIQRIAIKGELRHINTAYLNQQVLPMVKGQTWLSVDLQDLRTKIMQAGWIRNARISRRWPSTLVVDIDERRPVAYWNDGQLLGQDGEAFSLKGVTNVGQLPHLGGPPGSGPEVIDYLDYLQRLLTPLSLSVSQLRLEPRGAWRFQANDNFWVMVGQDDREQRLKRFIAAWQRDLESRHRSIRYIDLRYPNGIAVSWHGESAAAD</sequence>
<keyword evidence="8 9" id="KW-0131">Cell cycle</keyword>
<dbReference type="Pfam" id="PF03799">
    <property type="entry name" value="FtsQ_DivIB_C"/>
    <property type="match status" value="1"/>
</dbReference>
<keyword evidence="3 9" id="KW-0997">Cell inner membrane</keyword>
<dbReference type="InterPro" id="IPR026579">
    <property type="entry name" value="FtsQ"/>
</dbReference>
<keyword evidence="12" id="KW-1185">Reference proteome</keyword>
<dbReference type="InterPro" id="IPR045335">
    <property type="entry name" value="FtsQ_C_sf"/>
</dbReference>
<evidence type="ECO:0000256" key="3">
    <source>
        <dbReference type="ARBA" id="ARBA00022519"/>
    </source>
</evidence>
<dbReference type="PANTHER" id="PTHR35851:SF1">
    <property type="entry name" value="CELL DIVISION PROTEIN FTSQ"/>
    <property type="match status" value="1"/>
</dbReference>
<keyword evidence="7 9" id="KW-0472">Membrane</keyword>
<name>A0AA42CU68_9GAMM</name>